<evidence type="ECO:0000256" key="1">
    <source>
        <dbReference type="SAM" id="MobiDB-lite"/>
    </source>
</evidence>
<dbReference type="OrthoDB" id="3556832at2759"/>
<feature type="compositionally biased region" description="Polar residues" evidence="1">
    <location>
        <begin position="565"/>
        <end position="590"/>
    </location>
</feature>
<proteinExistence type="predicted"/>
<evidence type="ECO:0000313" key="2">
    <source>
        <dbReference type="EMBL" id="KAH7112518.1"/>
    </source>
</evidence>
<organism evidence="2 3">
    <name type="scientific">Dendryphion nanum</name>
    <dbReference type="NCBI Taxonomy" id="256645"/>
    <lineage>
        <taxon>Eukaryota</taxon>
        <taxon>Fungi</taxon>
        <taxon>Dikarya</taxon>
        <taxon>Ascomycota</taxon>
        <taxon>Pezizomycotina</taxon>
        <taxon>Dothideomycetes</taxon>
        <taxon>Pleosporomycetidae</taxon>
        <taxon>Pleosporales</taxon>
        <taxon>Torulaceae</taxon>
        <taxon>Dendryphion</taxon>
    </lineage>
</organism>
<evidence type="ECO:0000313" key="3">
    <source>
        <dbReference type="Proteomes" id="UP000700596"/>
    </source>
</evidence>
<dbReference type="AlphaFoldDB" id="A0A9P9I913"/>
<accession>A0A9P9I913</accession>
<feature type="compositionally biased region" description="Polar residues" evidence="1">
    <location>
        <begin position="709"/>
        <end position="734"/>
    </location>
</feature>
<gene>
    <name evidence="2" type="ORF">B0J11DRAFT_186104</name>
</gene>
<comment type="caution">
    <text evidence="2">The sequence shown here is derived from an EMBL/GenBank/DDBJ whole genome shotgun (WGS) entry which is preliminary data.</text>
</comment>
<feature type="compositionally biased region" description="Low complexity" evidence="1">
    <location>
        <begin position="684"/>
        <end position="693"/>
    </location>
</feature>
<feature type="region of interest" description="Disordered" evidence="1">
    <location>
        <begin position="565"/>
        <end position="591"/>
    </location>
</feature>
<reference evidence="2" key="1">
    <citation type="journal article" date="2021" name="Nat. Commun.">
        <title>Genetic determinants of endophytism in the Arabidopsis root mycobiome.</title>
        <authorList>
            <person name="Mesny F."/>
            <person name="Miyauchi S."/>
            <person name="Thiergart T."/>
            <person name="Pickel B."/>
            <person name="Atanasova L."/>
            <person name="Karlsson M."/>
            <person name="Huettel B."/>
            <person name="Barry K.W."/>
            <person name="Haridas S."/>
            <person name="Chen C."/>
            <person name="Bauer D."/>
            <person name="Andreopoulos W."/>
            <person name="Pangilinan J."/>
            <person name="LaButti K."/>
            <person name="Riley R."/>
            <person name="Lipzen A."/>
            <person name="Clum A."/>
            <person name="Drula E."/>
            <person name="Henrissat B."/>
            <person name="Kohler A."/>
            <person name="Grigoriev I.V."/>
            <person name="Martin F.M."/>
            <person name="Hacquard S."/>
        </authorList>
    </citation>
    <scope>NUCLEOTIDE SEQUENCE</scope>
    <source>
        <strain evidence="2">MPI-CAGE-CH-0243</strain>
    </source>
</reference>
<dbReference type="Proteomes" id="UP000700596">
    <property type="component" value="Unassembled WGS sequence"/>
</dbReference>
<sequence length="808" mass="88653">MPKYYAAGISAHLSTLKLADTVTLNIKARKNDAASNSGIVETRLRNAGNKMEEEPEGFPGMEGYGIIGEEKRPFRLGFLNNVPFKMVRVETADEDVNSHSDKIPQALVLHIELTEKSFHTMPGATRPQHLMIDVFFNGILASSVLVHLRDIKTGAKSFEQIFAGVRCKHLAEHPWVIFPPSATEHFQGDSSTQAVIDRWERISRMLRDEADARGVNRLGERSPSGEYLKNLAQLEIPASLSAMRQNGPSFGTVDLVVTSGYGNKTTVSYLKRPARLVDHRYTRMSKESLPQDMIHKDRQFFGSSMDAEGGNDSGYGDPVLRGQHLSSMHIPQFPSTTIFPSPLDPVPSLSSSPAFINPMDLEIIPQLNHPFASNGHTDAAGHRTHLRSRPAFPIPPHDSAFHPTFAMHNSYNELWSPSGRSCFRGLGHGAMTLQMNIPPAIEFPLIGPMPIPRGPLPAIGLFSTSSKSRPASSVFSPRLTMPVIDPWSNSSLPRPSSPLVLPRQPLPDTGIFVNSILSPPSSRAAVSSPTDRKSTPSRIMVSHVIITMGFLGIVDHIWSTPQQIAQDNTKSSGQALSTANKRPMSSQNMDINDEDAPIMLTQSVESPSKKQNRTTSNDIFNAQSPKAVLVTVKHPEKLFRQHPRIRRCQAHGLAVSSNKDLPTAHVAPPESRLHGVIDFMDDGSSLSSVPSSPYTITPNRPPQVEIRPPSSTVYPESTPSLHITPSSILSTFSSDLEKNNEPPSKRHHAPKQHNDDEVNPSINQNCVIQFADGMTEAGTPVLRQVKGEKPGVFKEDMVVVGMRFLVLG</sequence>
<protein>
    <submittedName>
        <fullName evidence="2">Uncharacterized protein</fullName>
    </submittedName>
</protein>
<feature type="compositionally biased region" description="Basic and acidic residues" evidence="1">
    <location>
        <begin position="735"/>
        <end position="744"/>
    </location>
</feature>
<dbReference type="EMBL" id="JAGMWT010000021">
    <property type="protein sequence ID" value="KAH7112518.1"/>
    <property type="molecule type" value="Genomic_DNA"/>
</dbReference>
<keyword evidence="3" id="KW-1185">Reference proteome</keyword>
<name>A0A9P9I913_9PLEO</name>
<feature type="region of interest" description="Disordered" evidence="1">
    <location>
        <begin position="684"/>
        <end position="760"/>
    </location>
</feature>